<protein>
    <submittedName>
        <fullName evidence="1">Uncharacterized protein</fullName>
    </submittedName>
</protein>
<accession>W9GN97</accession>
<name>W9GN97_9MICO</name>
<keyword evidence="2" id="KW-1185">Reference proteome</keyword>
<evidence type="ECO:0000313" key="2">
    <source>
        <dbReference type="Proteomes" id="UP000019494"/>
    </source>
</evidence>
<reference evidence="2" key="1">
    <citation type="submission" date="2013-08" db="EMBL/GenBank/DDBJ databases">
        <title>Intrasporangium oryzae NRRL B-24470.</title>
        <authorList>
            <person name="Liu H."/>
            <person name="Wang G."/>
        </authorList>
    </citation>
    <scope>NUCLEOTIDE SEQUENCE [LARGE SCALE GENOMIC DNA]</scope>
    <source>
        <strain evidence="2">Q5-1</strain>
    </source>
</reference>
<organism evidence="1 2">
    <name type="scientific">Intrasporangium chromatireducens Q5-1</name>
    <dbReference type="NCBI Taxonomy" id="584657"/>
    <lineage>
        <taxon>Bacteria</taxon>
        <taxon>Bacillati</taxon>
        <taxon>Actinomycetota</taxon>
        <taxon>Actinomycetes</taxon>
        <taxon>Micrococcales</taxon>
        <taxon>Intrasporangiaceae</taxon>
        <taxon>Intrasporangium</taxon>
    </lineage>
</organism>
<evidence type="ECO:0000313" key="1">
    <source>
        <dbReference type="EMBL" id="EWT05374.1"/>
    </source>
</evidence>
<sequence length="96" mass="10967">MASLLRWCQLERRGAARQPKVHRDESRTQGLHRLELIRFLQVAQTITVHHGALAYPAGAPTVRSVPEVEHRTRVRIVVLELVPQPDAFFLRKGKAQ</sequence>
<gene>
    <name evidence="1" type="ORF">N864_05115</name>
</gene>
<dbReference type="EMBL" id="AWQS01000119">
    <property type="protein sequence ID" value="EWT05374.1"/>
    <property type="molecule type" value="Genomic_DNA"/>
</dbReference>
<proteinExistence type="predicted"/>
<comment type="caution">
    <text evidence="1">The sequence shown here is derived from an EMBL/GenBank/DDBJ whole genome shotgun (WGS) entry which is preliminary data.</text>
</comment>
<dbReference type="Proteomes" id="UP000019494">
    <property type="component" value="Unassembled WGS sequence"/>
</dbReference>
<dbReference type="AlphaFoldDB" id="W9GN97"/>